<feature type="region of interest" description="Disordered" evidence="1">
    <location>
        <begin position="267"/>
        <end position="304"/>
    </location>
</feature>
<evidence type="ECO:0000313" key="3">
    <source>
        <dbReference type="Proteomes" id="UP001148614"/>
    </source>
</evidence>
<organism evidence="2 3">
    <name type="scientific">Xylaria arbuscula</name>
    <dbReference type="NCBI Taxonomy" id="114810"/>
    <lineage>
        <taxon>Eukaryota</taxon>
        <taxon>Fungi</taxon>
        <taxon>Dikarya</taxon>
        <taxon>Ascomycota</taxon>
        <taxon>Pezizomycotina</taxon>
        <taxon>Sordariomycetes</taxon>
        <taxon>Xylariomycetidae</taxon>
        <taxon>Xylariales</taxon>
        <taxon>Xylariaceae</taxon>
        <taxon>Xylaria</taxon>
    </lineage>
</organism>
<evidence type="ECO:0000313" key="2">
    <source>
        <dbReference type="EMBL" id="KAJ3576522.1"/>
    </source>
</evidence>
<keyword evidence="3" id="KW-1185">Reference proteome</keyword>
<proteinExistence type="predicted"/>
<name>A0A9W8NHT5_9PEZI</name>
<evidence type="ECO:0000256" key="1">
    <source>
        <dbReference type="SAM" id="MobiDB-lite"/>
    </source>
</evidence>
<gene>
    <name evidence="2" type="ORF">NPX13_g3680</name>
</gene>
<reference evidence="2" key="1">
    <citation type="submission" date="2022-07" db="EMBL/GenBank/DDBJ databases">
        <title>Genome Sequence of Xylaria arbuscula.</title>
        <authorList>
            <person name="Buettner E."/>
        </authorList>
    </citation>
    <scope>NUCLEOTIDE SEQUENCE</scope>
    <source>
        <strain evidence="2">VT107</strain>
    </source>
</reference>
<dbReference type="Proteomes" id="UP001148614">
    <property type="component" value="Unassembled WGS sequence"/>
</dbReference>
<accession>A0A9W8NHT5</accession>
<feature type="compositionally biased region" description="Polar residues" evidence="1">
    <location>
        <begin position="175"/>
        <end position="184"/>
    </location>
</feature>
<sequence length="395" mass="43423">MDHSMNNDMYTQLPDNIWLPVMTDETMYELRPMNTNQGQECCSLPHYMTDGHWFGRASVPDVANVVADNTLDPSIQWSQPCMVSLSSSGSLVCSQPAVSALPQAESCGGLLHAHGAFPFDYSACTSQALGRDCHNTHVSEGLASLQSRSPARVDNTHAHPWTPSSGNGLFEVPSFPTSNSSRPYSLQPPLLPSAHATSGMLPLADTRSQTHLPLDDNSQLQLPESFSFHGSHSHPVLPESGFSPNYASTSYLPIPLEQRGLIESTVVSQNDHSPEHPQSVPGGSDPSSIKLTDGVPQQPAKQKASKVFICPSYPTCDYKAVSMKDVFRHARSKKHRYVLEDTPFRCEEQGCKSATSGFPRRDNWLRHMSTVHGIQAPRQKPGRKRLNRRVDEAVE</sequence>
<dbReference type="EMBL" id="JANPWZ010000472">
    <property type="protein sequence ID" value="KAJ3576522.1"/>
    <property type="molecule type" value="Genomic_DNA"/>
</dbReference>
<feature type="region of interest" description="Disordered" evidence="1">
    <location>
        <begin position="156"/>
        <end position="197"/>
    </location>
</feature>
<dbReference type="Gene3D" id="3.30.160.60">
    <property type="entry name" value="Classic Zinc Finger"/>
    <property type="match status" value="1"/>
</dbReference>
<dbReference type="AlphaFoldDB" id="A0A9W8NHT5"/>
<feature type="region of interest" description="Disordered" evidence="1">
    <location>
        <begin position="375"/>
        <end position="395"/>
    </location>
</feature>
<comment type="caution">
    <text evidence="2">The sequence shown here is derived from an EMBL/GenBank/DDBJ whole genome shotgun (WGS) entry which is preliminary data.</text>
</comment>
<protein>
    <submittedName>
        <fullName evidence="2">Uncharacterized protein</fullName>
    </submittedName>
</protein>